<keyword evidence="1" id="KW-0175">Coiled coil</keyword>
<evidence type="ECO:0008006" key="5">
    <source>
        <dbReference type="Google" id="ProtNLM"/>
    </source>
</evidence>
<dbReference type="PANTHER" id="PTHR46918:SF1">
    <property type="entry name" value="SYNAPTONEMAL COMPLEX PROTEIN 1"/>
    <property type="match status" value="1"/>
</dbReference>
<dbReference type="Proteomes" id="UP000826234">
    <property type="component" value="Unassembled WGS sequence"/>
</dbReference>
<dbReference type="EMBL" id="JAIPUX010005289">
    <property type="protein sequence ID" value="KAH0618958.1"/>
    <property type="molecule type" value="Genomic_DNA"/>
</dbReference>
<feature type="coiled-coil region" evidence="1">
    <location>
        <begin position="368"/>
        <end position="413"/>
    </location>
</feature>
<evidence type="ECO:0000256" key="1">
    <source>
        <dbReference type="SAM" id="Coils"/>
    </source>
</evidence>
<gene>
    <name evidence="3" type="ORF">JD844_018535</name>
</gene>
<feature type="coiled-coil region" evidence="1">
    <location>
        <begin position="5"/>
        <end position="306"/>
    </location>
</feature>
<proteinExistence type="predicted"/>
<dbReference type="Pfam" id="PF05483">
    <property type="entry name" value="SCP-1"/>
    <property type="match status" value="1"/>
</dbReference>
<keyword evidence="4" id="KW-1185">Reference proteome</keyword>
<evidence type="ECO:0000313" key="4">
    <source>
        <dbReference type="Proteomes" id="UP000826234"/>
    </source>
</evidence>
<evidence type="ECO:0000256" key="2">
    <source>
        <dbReference type="SAM" id="MobiDB-lite"/>
    </source>
</evidence>
<dbReference type="PANTHER" id="PTHR46918">
    <property type="entry name" value="SYNAPTONEMAL COMPLEX PROTEIN 1"/>
    <property type="match status" value="1"/>
</dbReference>
<comment type="caution">
    <text evidence="3">The sequence shown here is derived from an EMBL/GenBank/DDBJ whole genome shotgun (WGS) entry which is preliminary data.</text>
</comment>
<protein>
    <recommendedName>
        <fullName evidence="5">Synaptonemal complex protein 1</fullName>
    </recommendedName>
</protein>
<feature type="compositionally biased region" description="Polar residues" evidence="2">
    <location>
        <begin position="537"/>
        <end position="550"/>
    </location>
</feature>
<name>A0ABQ7SNN4_PHRPL</name>
<organism evidence="3 4">
    <name type="scientific">Phrynosoma platyrhinos</name>
    <name type="common">Desert horned lizard</name>
    <dbReference type="NCBI Taxonomy" id="52577"/>
    <lineage>
        <taxon>Eukaryota</taxon>
        <taxon>Metazoa</taxon>
        <taxon>Chordata</taxon>
        <taxon>Craniata</taxon>
        <taxon>Vertebrata</taxon>
        <taxon>Euteleostomi</taxon>
        <taxon>Lepidosauria</taxon>
        <taxon>Squamata</taxon>
        <taxon>Bifurcata</taxon>
        <taxon>Unidentata</taxon>
        <taxon>Episquamata</taxon>
        <taxon>Toxicofera</taxon>
        <taxon>Iguania</taxon>
        <taxon>Phrynosomatidae</taxon>
        <taxon>Phrynosomatinae</taxon>
        <taxon>Phrynosoma</taxon>
    </lineage>
</organism>
<sequence>MARALESSNEVQKDLKHQLECAQSECILLMKEKESRNSNDSAMQVQLQELLDGKQVLEKTFEKLQEREKEQRDLVQIREKEIHDLEMQLSGAFENNENCLQQLTTVKAELEKETLKNQQLNVNWNNLLLDKENITTEKNNLLHELQKLQEALKDQKKLREKAEKQIENLKKTNTCLSSELECLKEEMTKNNEETKNKLDETGENVRNIENELSKKEKQLKTSESKINSLKKQIETKVKIVEELQQENKVLRKKVTTESKQTSITEGKVIKLQLELENTNKLHKEAIDSYKNETEIAKAAEAELRKKALQMANALDIKLEAMKLVADEAVKIQKETDIRCQHKIAEMVALMEKHKHQYDKTVEEKDTELEYYKTKEQELTSAIELLQREFSCKKNELSSLQEQLKIEIEEKKTQTYILETPKTSLKSPPLHSKNSASQNYISTNVNKLEYTEKSSWTPAKIYTVKTPPKSKLQRESINLHLEEGKKKKRKVILEMDTRSDSSENNDLLTLVSKEEMFKQVYKDPPVSHVMTPNVMTPKKNQTPSTLKTPGSSVNLASVRKMQEAGWSAISKMDRRNKMKEAGKLFS</sequence>
<accession>A0ABQ7SNN4</accession>
<evidence type="ECO:0000313" key="3">
    <source>
        <dbReference type="EMBL" id="KAH0618958.1"/>
    </source>
</evidence>
<feature type="region of interest" description="Disordered" evidence="2">
    <location>
        <begin position="527"/>
        <end position="550"/>
    </location>
</feature>
<dbReference type="InterPro" id="IPR008827">
    <property type="entry name" value="SYCP1"/>
</dbReference>
<reference evidence="3 4" key="1">
    <citation type="journal article" date="2022" name="Gigascience">
        <title>A chromosome-level genome assembly and annotation of the desert horned lizard, Phrynosoma platyrhinos, provides insight into chromosomal rearrangements among reptiles.</title>
        <authorList>
            <person name="Koochekian N."/>
            <person name="Ascanio A."/>
            <person name="Farleigh K."/>
            <person name="Card D.C."/>
            <person name="Schield D.R."/>
            <person name="Castoe T.A."/>
            <person name="Jezkova T."/>
        </authorList>
    </citation>
    <scope>NUCLEOTIDE SEQUENCE [LARGE SCALE GENOMIC DNA]</scope>
    <source>
        <strain evidence="3">NK-2021</strain>
    </source>
</reference>